<organism evidence="10 11">
    <name type="scientific">Myxococcus xanthus</name>
    <dbReference type="NCBI Taxonomy" id="34"/>
    <lineage>
        <taxon>Bacteria</taxon>
        <taxon>Pseudomonadati</taxon>
        <taxon>Myxococcota</taxon>
        <taxon>Myxococcia</taxon>
        <taxon>Myxococcales</taxon>
        <taxon>Cystobacterineae</taxon>
        <taxon>Myxococcaceae</taxon>
        <taxon>Myxococcus</taxon>
    </lineage>
</organism>
<comment type="caution">
    <text evidence="10">The sequence shown here is derived from an EMBL/GenBank/DDBJ whole genome shotgun (WGS) entry which is preliminary data.</text>
</comment>
<feature type="domain" description="Type II methyltransferase M.TaqI-like" evidence="8">
    <location>
        <begin position="137"/>
        <end position="245"/>
    </location>
</feature>
<gene>
    <name evidence="10" type="ORF">HNV28_29090</name>
</gene>
<evidence type="ECO:0000259" key="8">
    <source>
        <dbReference type="Pfam" id="PF07669"/>
    </source>
</evidence>
<dbReference type="PANTHER" id="PTHR33841:SF5">
    <property type="entry name" value="DNA METHYLASE (MODIFICATION METHYLASE) (METHYLTRANSFERASE)-RELATED"/>
    <property type="match status" value="1"/>
</dbReference>
<evidence type="ECO:0000256" key="4">
    <source>
        <dbReference type="ARBA" id="ARBA00022679"/>
    </source>
</evidence>
<dbReference type="Proteomes" id="UP000533080">
    <property type="component" value="Unassembled WGS sequence"/>
</dbReference>
<dbReference type="InterPro" id="IPR009528">
    <property type="entry name" value="Restrct_endonuc_II_BsuBI_C"/>
</dbReference>
<dbReference type="GO" id="GO:0009036">
    <property type="term" value="F:type II site-specific deoxyribonuclease activity"/>
    <property type="evidence" value="ECO:0007669"/>
    <property type="project" value="InterPro"/>
</dbReference>
<evidence type="ECO:0000259" key="9">
    <source>
        <dbReference type="Pfam" id="PF17728"/>
    </source>
</evidence>
<dbReference type="GO" id="GO:0032259">
    <property type="term" value="P:methylation"/>
    <property type="evidence" value="ECO:0007669"/>
    <property type="project" value="UniProtKB-KW"/>
</dbReference>
<dbReference type="GO" id="GO:0009307">
    <property type="term" value="P:DNA restriction-modification system"/>
    <property type="evidence" value="ECO:0007669"/>
    <property type="project" value="InterPro"/>
</dbReference>
<feature type="domain" description="BsuBI/PstI restriction endonuclease HTH" evidence="9">
    <location>
        <begin position="530"/>
        <end position="667"/>
    </location>
</feature>
<dbReference type="Gene3D" id="3.40.1350.80">
    <property type="match status" value="1"/>
</dbReference>
<dbReference type="Pfam" id="PF07669">
    <property type="entry name" value="Eco57I"/>
    <property type="match status" value="1"/>
</dbReference>
<dbReference type="SUPFAM" id="SSF53335">
    <property type="entry name" value="S-adenosyl-L-methionine-dependent methyltransferases"/>
    <property type="match status" value="1"/>
</dbReference>
<evidence type="ECO:0000256" key="3">
    <source>
        <dbReference type="ARBA" id="ARBA00022603"/>
    </source>
</evidence>
<protein>
    <recommendedName>
        <fullName evidence="2">site-specific DNA-methyltransferase (adenine-specific)</fullName>
        <ecNumber evidence="2">2.1.1.72</ecNumber>
    </recommendedName>
</protein>
<accession>A0A7Y4MU80</accession>
<feature type="domain" description="BsuBI/PstI restriction endonuclease" evidence="7">
    <location>
        <begin position="681"/>
        <end position="833"/>
    </location>
</feature>
<dbReference type="InterPro" id="IPR041963">
    <property type="entry name" value="BsuBI/PstI_C_sf"/>
</dbReference>
<evidence type="ECO:0000259" key="7">
    <source>
        <dbReference type="Pfam" id="PF06616"/>
    </source>
</evidence>
<dbReference type="Gene3D" id="1.10.10.1820">
    <property type="entry name" value="BsuBI/PstI restriction endonuclease-like"/>
    <property type="match status" value="1"/>
</dbReference>
<dbReference type="EC" id="2.1.1.72" evidence="2"/>
<sequence>MSSMKLLDAFEVPGLEPVALVAEVERLRVEANQSLNPAHRAALGQFMTPAPIARRMAAFFKAYRPHLRLLDAGAGVGSLTAAWVAEMLSRPKRPKSLSVTAYEVDPTLVKSLRHTMELCRRACERYGMGFESVVHSEDFIEAGVSFLDAGLFARARPEFDCAILNPPYRKINTGSRERLLLESIGAGTSNLYTGFLSVVVRLLVHGGEMVAITPRSFCNGPYFRPFRADFLSAMALQELHVFDSRKAAFSGDDVLQENVIIHAVKGPQCPRVTVSSSSGAMEGDATRRQVPFHQVVRSEDSEQFIRLATDELDDHVAARLAALTHSLSDLGLTISTGRVVDFRVREYLRPTAGPSTVPLIWPGHLSGGFVAWPRDFKKPNALVVAEETAAVMVPAGTYVLVKRFSSKEEKRRVVAAVFDTAHVPCERVGFENHLNYFHQEGCGLPDVLARGLAAFLNSTLLDAYFRQLSGHTQVNAGDLRNLKYPSRQQLEAVGRLITDSFPAQENLDALLEKELFAMADVAGPNPLLAMQKIQQAMGILKDLGMPKTQTNERSALTLLALLDLGPNTPWNEASSPMMGISPMLDFMSKRYGKQYAPNTRESVRRSTIHQFKDAGLVAINPDDPTRATNSDKTVYQVLPPVLELVRTFGTQEWTESLRDYLSMAGTLREKYAQARSMNQLAVTLPDGDVLKLSPGGQNKLVKHIVEQFCPRYTPGGRVLYVGDTQKKHAVYDKERLATLGVKLSDHGKMPDVVALHEKKGWLLLIEAVTSHGPVDPKRRLELRDLFKDSSAGLIYVTAFENRKVLKKYLTEISYETEVWTADEPDHLIHFNGERFLGPYPEKAVG</sequence>
<keyword evidence="3 10" id="KW-0489">Methyltransferase</keyword>
<dbReference type="Gene3D" id="3.40.50.150">
    <property type="entry name" value="Vaccinia Virus protein VP39"/>
    <property type="match status" value="1"/>
</dbReference>
<dbReference type="PANTHER" id="PTHR33841">
    <property type="entry name" value="DNA METHYLTRANSFERASE YEEA-RELATED"/>
    <property type="match status" value="1"/>
</dbReference>
<dbReference type="InterPro" id="IPR011639">
    <property type="entry name" value="MethylTrfase_TaqI-like_dom"/>
</dbReference>
<keyword evidence="4 10" id="KW-0808">Transferase</keyword>
<dbReference type="GO" id="GO:0009007">
    <property type="term" value="F:site-specific DNA-methyltransferase (adenine-specific) activity"/>
    <property type="evidence" value="ECO:0007669"/>
    <property type="project" value="UniProtKB-EC"/>
</dbReference>
<evidence type="ECO:0000313" key="10">
    <source>
        <dbReference type="EMBL" id="NOJ82335.1"/>
    </source>
</evidence>
<evidence type="ECO:0000313" key="11">
    <source>
        <dbReference type="Proteomes" id="UP000533080"/>
    </source>
</evidence>
<dbReference type="PRINTS" id="PR00507">
    <property type="entry name" value="N12N6MTFRASE"/>
</dbReference>
<dbReference type="Pfam" id="PF06616">
    <property type="entry name" value="BsuBI_PstI_RE"/>
    <property type="match status" value="1"/>
</dbReference>
<name>A0A7Y4MU80_MYXXA</name>
<evidence type="ECO:0000256" key="1">
    <source>
        <dbReference type="ARBA" id="ARBA00006594"/>
    </source>
</evidence>
<dbReference type="InterPro" id="IPR041962">
    <property type="entry name" value="BsuBI/PstI_N_sf"/>
</dbReference>
<proteinExistence type="inferred from homology"/>
<dbReference type="RefSeq" id="WP_171444240.1">
    <property type="nucleotide sequence ID" value="NZ_JABFNS010000132.1"/>
</dbReference>
<dbReference type="GO" id="GO:0000287">
    <property type="term" value="F:magnesium ion binding"/>
    <property type="evidence" value="ECO:0007669"/>
    <property type="project" value="InterPro"/>
</dbReference>
<comment type="similarity">
    <text evidence="1">Belongs to the N(4)/N(6)-methyltransferase family.</text>
</comment>
<reference evidence="10 11" key="1">
    <citation type="submission" date="2020-05" db="EMBL/GenBank/DDBJ databases">
        <authorList>
            <person name="Whitworth D."/>
        </authorList>
    </citation>
    <scope>NUCLEOTIDE SEQUENCE [LARGE SCALE GENOMIC DNA]</scope>
    <source>
        <strain evidence="10 11">AM005</strain>
    </source>
</reference>
<dbReference type="EMBL" id="JABFNT010000123">
    <property type="protein sequence ID" value="NOJ82335.1"/>
    <property type="molecule type" value="Genomic_DNA"/>
</dbReference>
<dbReference type="GO" id="GO:0003677">
    <property type="term" value="F:DNA binding"/>
    <property type="evidence" value="ECO:0007669"/>
    <property type="project" value="InterPro"/>
</dbReference>
<keyword evidence="5" id="KW-0949">S-adenosyl-L-methionine</keyword>
<dbReference type="InterPro" id="IPR029063">
    <property type="entry name" value="SAM-dependent_MTases_sf"/>
</dbReference>
<evidence type="ECO:0000256" key="2">
    <source>
        <dbReference type="ARBA" id="ARBA00011900"/>
    </source>
</evidence>
<dbReference type="Pfam" id="PF17728">
    <property type="entry name" value="BsuBI_PstI_RE_N"/>
    <property type="match status" value="1"/>
</dbReference>
<dbReference type="InterPro" id="IPR041454">
    <property type="entry name" value="BsuBI/PstI_N"/>
</dbReference>
<evidence type="ECO:0000256" key="5">
    <source>
        <dbReference type="ARBA" id="ARBA00022691"/>
    </source>
</evidence>
<dbReference type="InterPro" id="IPR050953">
    <property type="entry name" value="N4_N6_ade-DNA_methylase"/>
</dbReference>
<comment type="catalytic activity">
    <reaction evidence="6">
        <text>a 2'-deoxyadenosine in DNA + S-adenosyl-L-methionine = an N(6)-methyl-2'-deoxyadenosine in DNA + S-adenosyl-L-homocysteine + H(+)</text>
        <dbReference type="Rhea" id="RHEA:15197"/>
        <dbReference type="Rhea" id="RHEA-COMP:12418"/>
        <dbReference type="Rhea" id="RHEA-COMP:12419"/>
        <dbReference type="ChEBI" id="CHEBI:15378"/>
        <dbReference type="ChEBI" id="CHEBI:57856"/>
        <dbReference type="ChEBI" id="CHEBI:59789"/>
        <dbReference type="ChEBI" id="CHEBI:90615"/>
        <dbReference type="ChEBI" id="CHEBI:90616"/>
        <dbReference type="EC" id="2.1.1.72"/>
    </reaction>
</comment>
<evidence type="ECO:0000256" key="6">
    <source>
        <dbReference type="ARBA" id="ARBA00047942"/>
    </source>
</evidence>
<dbReference type="AlphaFoldDB" id="A0A7Y4MU80"/>